<dbReference type="GO" id="GO:0047746">
    <property type="term" value="F:chlorophyllase activity"/>
    <property type="evidence" value="ECO:0007669"/>
    <property type="project" value="TreeGrafter"/>
</dbReference>
<name>A0A9D4ABC5_9ROSI</name>
<dbReference type="OrthoDB" id="2093222at2759"/>
<dbReference type="Pfam" id="PF07224">
    <property type="entry name" value="Chlorophyllase"/>
    <property type="match status" value="1"/>
</dbReference>
<keyword evidence="2" id="KW-1185">Reference proteome</keyword>
<dbReference type="InterPro" id="IPR017395">
    <property type="entry name" value="Chlorophyllase-like"/>
</dbReference>
<reference evidence="1 2" key="1">
    <citation type="journal article" date="2021" name="Plant Biotechnol. J.">
        <title>Multi-omics assisted identification of the key and species-specific regulatory components of drought-tolerant mechanisms in Gossypium stocksii.</title>
        <authorList>
            <person name="Yu D."/>
            <person name="Ke L."/>
            <person name="Zhang D."/>
            <person name="Wu Y."/>
            <person name="Sun Y."/>
            <person name="Mei J."/>
            <person name="Sun J."/>
            <person name="Sun Y."/>
        </authorList>
    </citation>
    <scope>NUCLEOTIDE SEQUENCE [LARGE SCALE GENOMIC DNA]</scope>
    <source>
        <strain evidence="2">cv. E1</strain>
        <tissue evidence="1">Leaf</tissue>
    </source>
</reference>
<evidence type="ECO:0000313" key="2">
    <source>
        <dbReference type="Proteomes" id="UP000828251"/>
    </source>
</evidence>
<dbReference type="SUPFAM" id="SSF53474">
    <property type="entry name" value="alpha/beta-Hydrolases"/>
    <property type="match status" value="1"/>
</dbReference>
<evidence type="ECO:0000313" key="1">
    <source>
        <dbReference type="EMBL" id="KAH1106154.1"/>
    </source>
</evidence>
<dbReference type="Gene3D" id="3.40.50.1820">
    <property type="entry name" value="alpha/beta hydrolase"/>
    <property type="match status" value="1"/>
</dbReference>
<dbReference type="EMBL" id="JAIQCV010000004">
    <property type="protein sequence ID" value="KAH1106154.1"/>
    <property type="molecule type" value="Genomic_DNA"/>
</dbReference>
<evidence type="ECO:0008006" key="3">
    <source>
        <dbReference type="Google" id="ProtNLM"/>
    </source>
</evidence>
<proteinExistence type="predicted"/>
<gene>
    <name evidence="1" type="ORF">J1N35_009922</name>
</gene>
<sequence length="316" mass="34662">MAQLLETKPVSSTVLPVFLAGKYRTQTISVDSSSSSTIQSPPPKPLLIVTPSDKGTYPVILFFHGFMLRNIFYTDLLNHISSHGFILVAPQLYGILPPEGIRDVESAAQVANWLQSGLQSVLPENIEPNLKTVVLSGHSRGGQTAFALALGYGDPIQKFSALIGIDPIAGNHFGPITPHILTNEPKSFDIPFPITVIGTGLGAESKYFMSPPCAPKKYNHEEFFNESKPPRAHFTAKDYGHMDMLNDDLSDPVVIMANFMCVKGKGPRDLLRRCIGGIVIAFLNYYFQDNKVDFNTIVKKPDVAPVELDQVQFDAS</sequence>
<dbReference type="AlphaFoldDB" id="A0A9D4ABC5"/>
<accession>A0A9D4ABC5</accession>
<organism evidence="1 2">
    <name type="scientific">Gossypium stocksii</name>
    <dbReference type="NCBI Taxonomy" id="47602"/>
    <lineage>
        <taxon>Eukaryota</taxon>
        <taxon>Viridiplantae</taxon>
        <taxon>Streptophyta</taxon>
        <taxon>Embryophyta</taxon>
        <taxon>Tracheophyta</taxon>
        <taxon>Spermatophyta</taxon>
        <taxon>Magnoliopsida</taxon>
        <taxon>eudicotyledons</taxon>
        <taxon>Gunneridae</taxon>
        <taxon>Pentapetalae</taxon>
        <taxon>rosids</taxon>
        <taxon>malvids</taxon>
        <taxon>Malvales</taxon>
        <taxon>Malvaceae</taxon>
        <taxon>Malvoideae</taxon>
        <taxon>Gossypium</taxon>
    </lineage>
</organism>
<dbReference type="InterPro" id="IPR029058">
    <property type="entry name" value="AB_hydrolase_fold"/>
</dbReference>
<protein>
    <recommendedName>
        <fullName evidence="3">Chlorophyllase</fullName>
    </recommendedName>
</protein>
<comment type="caution">
    <text evidence="1">The sequence shown here is derived from an EMBL/GenBank/DDBJ whole genome shotgun (WGS) entry which is preliminary data.</text>
</comment>
<dbReference type="PANTHER" id="PTHR33428">
    <property type="entry name" value="CHLOROPHYLLASE-2, CHLOROPLASTIC"/>
    <property type="match status" value="1"/>
</dbReference>
<dbReference type="Proteomes" id="UP000828251">
    <property type="component" value="Unassembled WGS sequence"/>
</dbReference>
<dbReference type="PANTHER" id="PTHR33428:SF10">
    <property type="entry name" value="CHLOROPHYLLASE-1"/>
    <property type="match status" value="1"/>
</dbReference>
<dbReference type="GO" id="GO:0015996">
    <property type="term" value="P:chlorophyll catabolic process"/>
    <property type="evidence" value="ECO:0007669"/>
    <property type="project" value="TreeGrafter"/>
</dbReference>